<evidence type="ECO:0000313" key="14">
    <source>
        <dbReference type="EMBL" id="VEU21946.1"/>
    </source>
</evidence>
<gene>
    <name evidence="14" type="ORF">BRENAR_LOCUS2678</name>
</gene>
<name>A0A448YM28_BRENA</name>
<dbReference type="InterPro" id="IPR035892">
    <property type="entry name" value="C2_domain_sf"/>
</dbReference>
<proteinExistence type="predicted"/>
<keyword evidence="6" id="KW-0443">Lipid metabolism</keyword>
<evidence type="ECO:0000256" key="4">
    <source>
        <dbReference type="ARBA" id="ARBA00022516"/>
    </source>
</evidence>
<dbReference type="FunCoup" id="A0A448YM28">
    <property type="interactions" value="157"/>
</dbReference>
<dbReference type="InterPro" id="IPR033177">
    <property type="entry name" value="PSD-B"/>
</dbReference>
<sequence length="893" mass="100952">MSDAVTGPNVSEISLKVSVSPIDDSKSSSSSSSSSSPLSLSLPPRSLVSTVTDLPHINSSASFLLQLSDIRAVLYSKLFNDTFTITDDPSQISALKLLQLSLAGISTFATTKYLYTFQIYSDDSSIIKKYVASLEFLESHDEESDEGNFSDDEDDDFMDVGLRRHEHSYIQLSDEERNSLSPYVRFSDGEENEVTKESSDVFDDLEEDDDDLDGYDDSAFASSTEALQPRGLMGTGTTSFESLPERLSVEKGRFRNFRAVRRRRKYLIYEPAEAERISGFLILNIVSAAGLPPFKDSIRIRYDMDPFVVVSLGTKIYRTSSKRHSLNPIWSDQYVNLEISPMEKNFDIKFNVLDKDRFSFNDQVCSGKLPVRHFLSPSPDNNWHTVELPMKLDPKSPKKYVAYCPALTIRYKFQSYNNIVGDLKKKLSSPEIDFQKEQIFLSCPLCGKRDRRNFSLVKHVSICRNGLSPGKFLKKSYTTSNSATRRWYSNALIKIAYGKLQLGGNNANIMVQDRDSGLIIEERMSVHIRLGIRMLYKSIKSDNSSKRIKRMLARLSRKQGIKFDSQNSRRKIASFVKFYGLDLSQCVKSDISQYGSFNEFFSRKFNPGTRKVDAPDRSEVVVSCADSRMTVFHTVSLSRQIWVKGRDFKIAKLMGELPAGKFNNGAIAIARLAPQDYHRFHSPVCGEVIKISHIEGEYYTVNPMAIRSKLDVFGENVRTIIHIKTEQFGMVVLCAVGAMMVGSIRMTCSVGDDLKKGDELGYFKFGGSTVIMLFEEGKISFDEDLAYNSEQRSIETLVKVGMSIGHTPDSQQYVRHPGKKFDKLKIIRTVTGTNDIGKMNAEDVLYESEEEGSGSEYSDGSILSDDNFYPSWEVNQLRLDDEYKYEIGLERQK</sequence>
<evidence type="ECO:0000256" key="3">
    <source>
        <dbReference type="ARBA" id="ARBA00012243"/>
    </source>
</evidence>
<dbReference type="AlphaFoldDB" id="A0A448YM28"/>
<protein>
    <recommendedName>
        <fullName evidence="3">phosphatidylserine decarboxylase</fullName>
        <ecNumber evidence="3">4.1.1.65</ecNumber>
    </recommendedName>
</protein>
<feature type="domain" description="C2" evidence="13">
    <location>
        <begin position="261"/>
        <end position="384"/>
    </location>
</feature>
<keyword evidence="9" id="KW-1208">Phospholipid metabolism</keyword>
<dbReference type="UniPathway" id="UPA00558"/>
<dbReference type="InParanoid" id="A0A448YM28"/>
<dbReference type="STRING" id="13370.A0A448YM28"/>
<dbReference type="EMBL" id="CAACVR010000014">
    <property type="protein sequence ID" value="VEU21946.1"/>
    <property type="molecule type" value="Genomic_DNA"/>
</dbReference>
<comment type="cofactor">
    <cofactor evidence="1">
        <name>pyruvate</name>
        <dbReference type="ChEBI" id="CHEBI:15361"/>
    </cofactor>
</comment>
<evidence type="ECO:0000256" key="11">
    <source>
        <dbReference type="ARBA" id="ARBA00024326"/>
    </source>
</evidence>
<reference evidence="14 15" key="1">
    <citation type="submission" date="2018-12" db="EMBL/GenBank/DDBJ databases">
        <authorList>
            <person name="Tiukova I."/>
            <person name="Dainat J."/>
        </authorList>
    </citation>
    <scope>NUCLEOTIDE SEQUENCE [LARGE SCALE GENOMIC DNA]</scope>
</reference>
<evidence type="ECO:0000256" key="5">
    <source>
        <dbReference type="ARBA" id="ARBA00022793"/>
    </source>
</evidence>
<evidence type="ECO:0000256" key="2">
    <source>
        <dbReference type="ARBA" id="ARBA00005189"/>
    </source>
</evidence>
<dbReference type="GO" id="GO:0004609">
    <property type="term" value="F:phosphatidylserine decarboxylase activity"/>
    <property type="evidence" value="ECO:0007669"/>
    <property type="project" value="UniProtKB-EC"/>
</dbReference>
<evidence type="ECO:0000256" key="7">
    <source>
        <dbReference type="ARBA" id="ARBA00023209"/>
    </source>
</evidence>
<dbReference type="SMART" id="SM00239">
    <property type="entry name" value="C2"/>
    <property type="match status" value="1"/>
</dbReference>
<keyword evidence="15" id="KW-1185">Reference proteome</keyword>
<evidence type="ECO:0000256" key="12">
    <source>
        <dbReference type="SAM" id="MobiDB-lite"/>
    </source>
</evidence>
<comment type="pathway">
    <text evidence="11">Phospholipid metabolism; phosphatidylethanolamine biosynthesis.</text>
</comment>
<organism evidence="14 15">
    <name type="scientific">Brettanomyces naardenensis</name>
    <name type="common">Yeast</name>
    <dbReference type="NCBI Taxonomy" id="13370"/>
    <lineage>
        <taxon>Eukaryota</taxon>
        <taxon>Fungi</taxon>
        <taxon>Dikarya</taxon>
        <taxon>Ascomycota</taxon>
        <taxon>Saccharomycotina</taxon>
        <taxon>Pichiomycetes</taxon>
        <taxon>Pichiales</taxon>
        <taxon>Pichiaceae</taxon>
        <taxon>Brettanomyces</taxon>
    </lineage>
</organism>
<comment type="pathway">
    <text evidence="2">Lipid metabolism.</text>
</comment>
<dbReference type="InterPro" id="IPR000008">
    <property type="entry name" value="C2_dom"/>
</dbReference>
<dbReference type="PANTHER" id="PTHR10067">
    <property type="entry name" value="PHOSPHATIDYLSERINE DECARBOXYLASE"/>
    <property type="match status" value="1"/>
</dbReference>
<evidence type="ECO:0000259" key="13">
    <source>
        <dbReference type="PROSITE" id="PS50004"/>
    </source>
</evidence>
<evidence type="ECO:0000256" key="8">
    <source>
        <dbReference type="ARBA" id="ARBA00023239"/>
    </source>
</evidence>
<dbReference type="NCBIfam" id="TIGR00163">
    <property type="entry name" value="PS_decarb"/>
    <property type="match status" value="1"/>
</dbReference>
<keyword evidence="5" id="KW-0210">Decarboxylase</keyword>
<feature type="region of interest" description="Disordered" evidence="12">
    <location>
        <begin position="19"/>
        <end position="43"/>
    </location>
</feature>
<evidence type="ECO:0000256" key="6">
    <source>
        <dbReference type="ARBA" id="ARBA00023098"/>
    </source>
</evidence>
<dbReference type="OrthoDB" id="67700at2759"/>
<dbReference type="Pfam" id="PF00168">
    <property type="entry name" value="C2"/>
    <property type="match status" value="1"/>
</dbReference>
<keyword evidence="8" id="KW-0456">Lyase</keyword>
<feature type="region of interest" description="Disordered" evidence="12">
    <location>
        <begin position="181"/>
        <end position="206"/>
    </location>
</feature>
<accession>A0A448YM28</accession>
<dbReference type="GO" id="GO:0006646">
    <property type="term" value="P:phosphatidylethanolamine biosynthetic process"/>
    <property type="evidence" value="ECO:0007669"/>
    <property type="project" value="UniProtKB-UniPathway"/>
</dbReference>
<evidence type="ECO:0000256" key="10">
    <source>
        <dbReference type="ARBA" id="ARBA00023317"/>
    </source>
</evidence>
<keyword evidence="4" id="KW-0444">Lipid biosynthesis</keyword>
<dbReference type="Proteomes" id="UP000290900">
    <property type="component" value="Unassembled WGS sequence"/>
</dbReference>
<dbReference type="PANTHER" id="PTHR10067:SF17">
    <property type="entry name" value="PHOSPHATIDYLSERINE DECARBOXYLASE PROENZYME 2"/>
    <property type="match status" value="1"/>
</dbReference>
<dbReference type="InterPro" id="IPR003817">
    <property type="entry name" value="PS_Dcarbxylase"/>
</dbReference>
<dbReference type="Pfam" id="PF02666">
    <property type="entry name" value="PS_Dcarbxylase"/>
    <property type="match status" value="1"/>
</dbReference>
<evidence type="ECO:0000256" key="9">
    <source>
        <dbReference type="ARBA" id="ARBA00023264"/>
    </source>
</evidence>
<evidence type="ECO:0000313" key="15">
    <source>
        <dbReference type="Proteomes" id="UP000290900"/>
    </source>
</evidence>
<dbReference type="Gene3D" id="2.60.40.150">
    <property type="entry name" value="C2 domain"/>
    <property type="match status" value="1"/>
</dbReference>
<dbReference type="SUPFAM" id="SSF49562">
    <property type="entry name" value="C2 domain (Calcium/lipid-binding domain, CaLB)"/>
    <property type="match status" value="1"/>
</dbReference>
<keyword evidence="7" id="KW-0594">Phospholipid biosynthesis</keyword>
<keyword evidence="10" id="KW-0670">Pyruvate</keyword>
<dbReference type="EC" id="4.1.1.65" evidence="3"/>
<evidence type="ECO:0000256" key="1">
    <source>
        <dbReference type="ARBA" id="ARBA00001928"/>
    </source>
</evidence>
<dbReference type="PROSITE" id="PS50004">
    <property type="entry name" value="C2"/>
    <property type="match status" value="1"/>
</dbReference>